<comment type="catalytic activity">
    <reaction evidence="13">
        <text>L-threonine + hydrogencarbonate + ATP = L-threonylcarbamoyladenylate + diphosphate + H2O</text>
        <dbReference type="Rhea" id="RHEA:36407"/>
        <dbReference type="ChEBI" id="CHEBI:15377"/>
        <dbReference type="ChEBI" id="CHEBI:17544"/>
        <dbReference type="ChEBI" id="CHEBI:30616"/>
        <dbReference type="ChEBI" id="CHEBI:33019"/>
        <dbReference type="ChEBI" id="CHEBI:57926"/>
        <dbReference type="ChEBI" id="CHEBI:73682"/>
        <dbReference type="EC" id="2.7.7.87"/>
    </reaction>
</comment>
<evidence type="ECO:0000256" key="13">
    <source>
        <dbReference type="ARBA" id="ARBA00048366"/>
    </source>
</evidence>
<keyword evidence="10" id="KW-0809">Transit peptide</keyword>
<protein>
    <recommendedName>
        <fullName evidence="6">Threonylcarbamoyl-AMP synthase</fullName>
        <ecNumber evidence="5">2.7.7.87</ecNumber>
    </recommendedName>
</protein>
<comment type="subunit">
    <text evidence="15">Interacts with RSC1A1.</text>
</comment>
<dbReference type="GO" id="GO:0003725">
    <property type="term" value="F:double-stranded RNA binding"/>
    <property type="evidence" value="ECO:0007669"/>
    <property type="project" value="InterPro"/>
</dbReference>
<proteinExistence type="inferred from homology"/>
<feature type="domain" description="YrdC-like" evidence="17">
    <location>
        <begin position="34"/>
        <end position="221"/>
    </location>
</feature>
<evidence type="ECO:0000256" key="12">
    <source>
        <dbReference type="ARBA" id="ARBA00023136"/>
    </source>
</evidence>
<dbReference type="GO" id="GO:0005739">
    <property type="term" value="C:mitochondrion"/>
    <property type="evidence" value="ECO:0007669"/>
    <property type="project" value="UniProtKB-SubCell"/>
</dbReference>
<dbReference type="Gene3D" id="3.90.870.10">
    <property type="entry name" value="DHBP synthase"/>
    <property type="match status" value="1"/>
</dbReference>
<dbReference type="Pfam" id="PF01300">
    <property type="entry name" value="Sua5_yciO_yrdC"/>
    <property type="match status" value="1"/>
</dbReference>
<keyword evidence="16" id="KW-0732">Signal</keyword>
<dbReference type="InterPro" id="IPR017945">
    <property type="entry name" value="DHBP_synth_RibB-like_a/b_dom"/>
</dbReference>
<accession>A0A8D8WT89</accession>
<keyword evidence="11" id="KW-0496">Mitochondrion</keyword>
<keyword evidence="9" id="KW-0808">Transferase</keyword>
<evidence type="ECO:0000256" key="10">
    <source>
        <dbReference type="ARBA" id="ARBA00022946"/>
    </source>
</evidence>
<dbReference type="EC" id="2.7.7.87" evidence="5"/>
<evidence type="ECO:0000313" key="18">
    <source>
        <dbReference type="EMBL" id="CAG6670338.1"/>
    </source>
</evidence>
<evidence type="ECO:0000256" key="14">
    <source>
        <dbReference type="ARBA" id="ARBA00058524"/>
    </source>
</evidence>
<dbReference type="InterPro" id="IPR050156">
    <property type="entry name" value="TC-AMP_synthase_SUA5"/>
</dbReference>
<dbReference type="PANTHER" id="PTHR17490:SF10">
    <property type="entry name" value="THREONYLCARBAMOYL-AMP SYNTHASE"/>
    <property type="match status" value="1"/>
</dbReference>
<feature type="signal peptide" evidence="16">
    <location>
        <begin position="1"/>
        <end position="20"/>
    </location>
</feature>
<dbReference type="GO" id="GO:0061710">
    <property type="term" value="F:L-threonylcarbamoyladenylate synthase"/>
    <property type="evidence" value="ECO:0007669"/>
    <property type="project" value="UniProtKB-EC"/>
</dbReference>
<evidence type="ECO:0000256" key="16">
    <source>
        <dbReference type="SAM" id="SignalP"/>
    </source>
</evidence>
<comment type="similarity">
    <text evidence="4">Belongs to the SUA5 family.</text>
</comment>
<dbReference type="SUPFAM" id="SSF55821">
    <property type="entry name" value="YrdC/RibB"/>
    <property type="match status" value="1"/>
</dbReference>
<evidence type="ECO:0000256" key="1">
    <source>
        <dbReference type="ARBA" id="ARBA00004173"/>
    </source>
</evidence>
<reference evidence="18" key="1">
    <citation type="submission" date="2021-05" db="EMBL/GenBank/DDBJ databases">
        <authorList>
            <person name="Alioto T."/>
            <person name="Alioto T."/>
            <person name="Gomez Garrido J."/>
        </authorList>
    </citation>
    <scope>NUCLEOTIDE SEQUENCE</scope>
</reference>
<evidence type="ECO:0000256" key="6">
    <source>
        <dbReference type="ARBA" id="ARBA00015492"/>
    </source>
</evidence>
<dbReference type="PROSITE" id="PS51163">
    <property type="entry name" value="YRDC"/>
    <property type="match status" value="1"/>
</dbReference>
<evidence type="ECO:0000256" key="15">
    <source>
        <dbReference type="ARBA" id="ARBA00063146"/>
    </source>
</evidence>
<evidence type="ECO:0000256" key="9">
    <source>
        <dbReference type="ARBA" id="ARBA00022679"/>
    </source>
</evidence>
<evidence type="ECO:0000256" key="7">
    <source>
        <dbReference type="ARBA" id="ARBA00022475"/>
    </source>
</evidence>
<comment type="function">
    <text evidence="14">Cytoplasmic and mitochondrial threonylcarbamoyl-AMP synthase required for the formation of a threonylcarbamoyl group on adenosine at position 37 (t(6)A37) in tRNAs that read codons beginning with adenine. Catalyzes the conversion of L-threonine, HCO(3)(-)/CO(2) and ATP to give threonylcarbamoyl-AMP (TC-AMP) as the acyladenylate intermediate, with the release of diphosphate. Participates in t(6)A37 formation in cytoplasmic and mitochondrial tRNAs. May regulate the activity of some transporters.</text>
</comment>
<dbReference type="GO" id="GO:0005886">
    <property type="term" value="C:plasma membrane"/>
    <property type="evidence" value="ECO:0007669"/>
    <property type="project" value="UniProtKB-SubCell"/>
</dbReference>
<dbReference type="GO" id="GO:0000049">
    <property type="term" value="F:tRNA binding"/>
    <property type="evidence" value="ECO:0007669"/>
    <property type="project" value="TreeGrafter"/>
</dbReference>
<keyword evidence="8" id="KW-0963">Cytoplasm</keyword>
<evidence type="ECO:0000256" key="5">
    <source>
        <dbReference type="ARBA" id="ARBA00012584"/>
    </source>
</evidence>
<evidence type="ECO:0000259" key="17">
    <source>
        <dbReference type="PROSITE" id="PS51163"/>
    </source>
</evidence>
<feature type="chain" id="PRO_5034036665" description="Threonylcarbamoyl-AMP synthase" evidence="16">
    <location>
        <begin position="21"/>
        <end position="244"/>
    </location>
</feature>
<dbReference type="EMBL" id="HBUF01223138">
    <property type="protein sequence ID" value="CAG6670338.1"/>
    <property type="molecule type" value="Transcribed_RNA"/>
</dbReference>
<sequence>MRWKFNSFFTLGLLYHSAVPVPSKMCSIVKATDPSAALIAAKYLKEGSVVALPTDTLYGLACNCNNSKAINLLYQIKNRDSNKPLAICVSDITDIPKWADIHDISFDLLAELLPGPVTLVFDRSPRLNLELNPNVAKVAVRIPDHVFLGQLLKLMDFPLALTSANPSHEPSTLCISEFKSLWNQLGVVIDGGVIPNPDRFGSTIIDLSETNYFSVLRQGVCFDKILKILNKYNIVERKRLHSST</sequence>
<organism evidence="18">
    <name type="scientific">Cacopsylla melanoneura</name>
    <dbReference type="NCBI Taxonomy" id="428564"/>
    <lineage>
        <taxon>Eukaryota</taxon>
        <taxon>Metazoa</taxon>
        <taxon>Ecdysozoa</taxon>
        <taxon>Arthropoda</taxon>
        <taxon>Hexapoda</taxon>
        <taxon>Insecta</taxon>
        <taxon>Pterygota</taxon>
        <taxon>Neoptera</taxon>
        <taxon>Paraneoptera</taxon>
        <taxon>Hemiptera</taxon>
        <taxon>Sternorrhyncha</taxon>
        <taxon>Psylloidea</taxon>
        <taxon>Psyllidae</taxon>
        <taxon>Psyllinae</taxon>
        <taxon>Cacopsylla</taxon>
    </lineage>
</organism>
<dbReference type="FunFam" id="3.90.870.10:FF:000007">
    <property type="entry name" value="YrdC N6-threonylcarbamoyltransferase domain containing"/>
    <property type="match status" value="1"/>
</dbReference>
<evidence type="ECO:0000256" key="3">
    <source>
        <dbReference type="ARBA" id="ARBA00004496"/>
    </source>
</evidence>
<dbReference type="PANTHER" id="PTHR17490">
    <property type="entry name" value="SUA5"/>
    <property type="match status" value="1"/>
</dbReference>
<name>A0A8D8WT89_9HEMI</name>
<keyword evidence="7" id="KW-1003">Cell membrane</keyword>
<dbReference type="InterPro" id="IPR006070">
    <property type="entry name" value="Sua5-like_dom"/>
</dbReference>
<keyword evidence="12" id="KW-0472">Membrane</keyword>
<evidence type="ECO:0000256" key="2">
    <source>
        <dbReference type="ARBA" id="ARBA00004202"/>
    </source>
</evidence>
<evidence type="ECO:0000256" key="8">
    <source>
        <dbReference type="ARBA" id="ARBA00022490"/>
    </source>
</evidence>
<dbReference type="AlphaFoldDB" id="A0A8D8WT89"/>
<comment type="subcellular location">
    <subcellularLocation>
        <location evidence="2">Cell membrane</location>
        <topology evidence="2">Peripheral membrane protein</topology>
    </subcellularLocation>
    <subcellularLocation>
        <location evidence="3">Cytoplasm</location>
    </subcellularLocation>
    <subcellularLocation>
        <location evidence="1">Mitochondrion</location>
    </subcellularLocation>
</comment>
<dbReference type="NCBIfam" id="TIGR00057">
    <property type="entry name" value="L-threonylcarbamoyladenylate synthase"/>
    <property type="match status" value="1"/>
</dbReference>
<evidence type="ECO:0000256" key="4">
    <source>
        <dbReference type="ARBA" id="ARBA00007663"/>
    </source>
</evidence>
<dbReference type="GO" id="GO:0006450">
    <property type="term" value="P:regulation of translational fidelity"/>
    <property type="evidence" value="ECO:0007669"/>
    <property type="project" value="TreeGrafter"/>
</dbReference>
<evidence type="ECO:0000256" key="11">
    <source>
        <dbReference type="ARBA" id="ARBA00023128"/>
    </source>
</evidence>